<dbReference type="SUPFAM" id="SSF143847">
    <property type="entry name" value="XisI-like"/>
    <property type="match status" value="1"/>
</dbReference>
<dbReference type="InterPro" id="IPR035943">
    <property type="entry name" value="XisI-like_sf"/>
</dbReference>
<dbReference type="InterPro" id="IPR014968">
    <property type="entry name" value="XisI"/>
</dbReference>
<dbReference type="STRING" id="388467.A19Y_3997"/>
<name>A0A073CLW3_PLAA1</name>
<sequence>MDKVEHYRQLIKQILTEHAEIATTEDTVKAELIFDSEHDHYQLAYVGWQGDKRVFGPVIHFDIQEGKIWIQYNGTEDSVAQRLVDMGVPTSDIILGFHSPFKRQFTGYAMG</sequence>
<organism evidence="2 3">
    <name type="scientific">Planktothrix agardhii (strain NIVA-CYA 126/8)</name>
    <dbReference type="NCBI Taxonomy" id="388467"/>
    <lineage>
        <taxon>Bacteria</taxon>
        <taxon>Bacillati</taxon>
        <taxon>Cyanobacteriota</taxon>
        <taxon>Cyanophyceae</taxon>
        <taxon>Oscillatoriophycideae</taxon>
        <taxon>Oscillatoriales</taxon>
        <taxon>Microcoleaceae</taxon>
        <taxon>Planktothrix</taxon>
    </lineage>
</organism>
<evidence type="ECO:0000313" key="3">
    <source>
        <dbReference type="Proteomes" id="UP000027395"/>
    </source>
</evidence>
<dbReference type="EMBL" id="CM002803">
    <property type="protein sequence ID" value="KEI68713.1"/>
    <property type="molecule type" value="Genomic_DNA"/>
</dbReference>
<protein>
    <submittedName>
        <fullName evidence="2">XisI</fullName>
    </submittedName>
</protein>
<dbReference type="EMBL" id="KU665237">
    <property type="protein sequence ID" value="AQY60410.1"/>
    <property type="molecule type" value="Genomic_DNA"/>
</dbReference>
<dbReference type="AlphaFoldDB" id="A0A073CLW3"/>
<proteinExistence type="predicted"/>
<dbReference type="RefSeq" id="WP_042156192.1">
    <property type="nucleotide sequence ID" value="NZ_CM002803.1"/>
</dbReference>
<dbReference type="PATRIC" id="fig|388467.6.peg.3937"/>
<keyword evidence="3" id="KW-1185">Reference proteome</keyword>
<reference evidence="2 3" key="1">
    <citation type="journal article" date="2014" name="Appl. Environ. Microbiol.">
        <title>Elucidation of insertion elements encoded on plasmids and in vitro construction of shuttle vectors from the toxic cyanobacterium Planktothrix.</title>
        <authorList>
            <person name="Christiansen G."/>
            <person name="Goesmann A."/>
            <person name="Kurmayer R."/>
        </authorList>
    </citation>
    <scope>NUCLEOTIDE SEQUENCE [LARGE SCALE GENOMIC DNA]</scope>
    <source>
        <strain evidence="2 3">NIVA-CYA 126/8</strain>
    </source>
</reference>
<dbReference type="CDD" id="cd16382">
    <property type="entry name" value="XisI-like"/>
    <property type="match status" value="1"/>
</dbReference>
<dbReference type="eggNOG" id="ENOG503086R">
    <property type="taxonomic scope" value="Bacteria"/>
</dbReference>
<dbReference type="Gene3D" id="3.30.310.110">
    <property type="entry name" value="XisI-like"/>
    <property type="match status" value="1"/>
</dbReference>
<dbReference type="GeneID" id="77290017"/>
<accession>A0A073CLW3</accession>
<dbReference type="HOGENOM" id="CLU_149829_1_0_3"/>
<evidence type="ECO:0000313" key="1">
    <source>
        <dbReference type="EMBL" id="AQY60410.1"/>
    </source>
</evidence>
<dbReference type="Proteomes" id="UP000027395">
    <property type="component" value="Chromosome"/>
</dbReference>
<reference evidence="1" key="2">
    <citation type="journal article" date="2017" name="Front. Microbiol.">
        <title>Evolution of Anabaenopeptin Peptide Structural Variability in the Cyanobacterium Planktothrix.</title>
        <authorList>
            <person name="Entfellner E."/>
            <person name="Frei M."/>
            <person name="Christiansen G."/>
            <person name="Deng L."/>
            <person name="Blom J."/>
            <person name="Kurmayer R."/>
        </authorList>
    </citation>
    <scope>NUCLEOTIDE SEQUENCE</scope>
    <source>
        <strain evidence="1">NIVA-CYA 126/8</strain>
    </source>
</reference>
<dbReference type="Pfam" id="PF08869">
    <property type="entry name" value="XisI"/>
    <property type="match status" value="1"/>
</dbReference>
<gene>
    <name evidence="2" type="primary">xisI</name>
    <name evidence="2" type="ORF">A19Y_3997</name>
</gene>
<evidence type="ECO:0000313" key="2">
    <source>
        <dbReference type="EMBL" id="KEI68713.1"/>
    </source>
</evidence>